<organism evidence="1 2">
    <name type="scientific">Catonella massiliensis</name>
    <dbReference type="NCBI Taxonomy" id="2799636"/>
    <lineage>
        <taxon>Bacteria</taxon>
        <taxon>Bacillati</taxon>
        <taxon>Bacillota</taxon>
        <taxon>Clostridia</taxon>
        <taxon>Lachnospirales</taxon>
        <taxon>Lachnospiraceae</taxon>
        <taxon>Catonella</taxon>
    </lineage>
</organism>
<evidence type="ECO:0000313" key="1">
    <source>
        <dbReference type="EMBL" id="MBK5898818.1"/>
    </source>
</evidence>
<comment type="caution">
    <text evidence="1">The sequence shown here is derived from an EMBL/GenBank/DDBJ whole genome shotgun (WGS) entry which is preliminary data.</text>
</comment>
<sequence length="262" mass="29930">MIKLKIVGKDEREKACGFEGEDRAELVYTSEYLDGDRIVLDTDRAGRYCVVRFEDSMREAFIYAPERNVAFFIPPANNRPNYSPKSFTGAMHYIEARYATEEEIAKEKNLVLNVYDQHENSTFFPHASANVETRGEAVFAARNAVDGMYANTSHGRYPYQSWGINRDPNAALTVDFGREVVIRELRLTLRADYPHDNYWISATVTFDDGSKEVLKLEKSEKPQCFKIKEKKVKSFVLDKLIKAEGESPFPALTQIEAWGVEA</sequence>
<reference evidence="1 2" key="1">
    <citation type="submission" date="2021-01" db="EMBL/GenBank/DDBJ databases">
        <title>Isolation and description of Catonella massiliensis sp. nov., a novel Catonella species, isolated from a stable periodontitis subject.</title>
        <authorList>
            <person name="Antezack A."/>
            <person name="Boxberger M."/>
            <person name="La Scola B."/>
            <person name="Monnet-Corti V."/>
        </authorList>
    </citation>
    <scope>NUCLEOTIDE SEQUENCE [LARGE SCALE GENOMIC DNA]</scope>
    <source>
        <strain evidence="1 2">Marseille-Q4567</strain>
    </source>
</reference>
<dbReference type="RefSeq" id="WP_208430212.1">
    <property type="nucleotide sequence ID" value="NZ_JAEPRJ010000001.1"/>
</dbReference>
<dbReference type="InterPro" id="IPR008979">
    <property type="entry name" value="Galactose-bd-like_sf"/>
</dbReference>
<name>A0ABS1J3T2_9FIRM</name>
<evidence type="ECO:0000313" key="2">
    <source>
        <dbReference type="Proteomes" id="UP000604730"/>
    </source>
</evidence>
<accession>A0ABS1J3T2</accession>
<proteinExistence type="predicted"/>
<keyword evidence="2" id="KW-1185">Reference proteome</keyword>
<dbReference type="Proteomes" id="UP000604730">
    <property type="component" value="Unassembled WGS sequence"/>
</dbReference>
<gene>
    <name evidence="1" type="ORF">JJN12_13720</name>
</gene>
<dbReference type="SUPFAM" id="SSF49785">
    <property type="entry name" value="Galactose-binding domain-like"/>
    <property type="match status" value="1"/>
</dbReference>
<dbReference type="EMBL" id="JAEPRJ010000001">
    <property type="protein sequence ID" value="MBK5898818.1"/>
    <property type="molecule type" value="Genomic_DNA"/>
</dbReference>
<protein>
    <submittedName>
        <fullName evidence="1">Carbohydrate-binding protein</fullName>
    </submittedName>
</protein>